<dbReference type="EMBL" id="BMYZ01000001">
    <property type="protein sequence ID" value="GGY62485.1"/>
    <property type="molecule type" value="Genomic_DNA"/>
</dbReference>
<gene>
    <name evidence="7" type="ORF">GCM10011613_02470</name>
</gene>
<evidence type="ECO:0000259" key="6">
    <source>
        <dbReference type="Pfam" id="PF01979"/>
    </source>
</evidence>
<dbReference type="NCBIfam" id="TIGR00221">
    <property type="entry name" value="nagA"/>
    <property type="match status" value="1"/>
</dbReference>
<dbReference type="InterPro" id="IPR032466">
    <property type="entry name" value="Metal_Hydrolase"/>
</dbReference>
<dbReference type="Gene3D" id="3.20.20.140">
    <property type="entry name" value="Metal-dependent hydrolases"/>
    <property type="match status" value="1"/>
</dbReference>
<name>A0ABQ3AN35_9GAMM</name>
<dbReference type="Pfam" id="PF01979">
    <property type="entry name" value="Amidohydro_1"/>
    <property type="match status" value="1"/>
</dbReference>
<evidence type="ECO:0000313" key="8">
    <source>
        <dbReference type="Proteomes" id="UP000619761"/>
    </source>
</evidence>
<comment type="caution">
    <text evidence="7">The sequence shown here is derived from an EMBL/GenBank/DDBJ whole genome shotgun (WGS) entry which is preliminary data.</text>
</comment>
<evidence type="ECO:0000256" key="1">
    <source>
        <dbReference type="ARBA" id="ARBA00010716"/>
    </source>
</evidence>
<dbReference type="SUPFAM" id="SSF51556">
    <property type="entry name" value="Metallo-dependent hydrolases"/>
    <property type="match status" value="1"/>
</dbReference>
<dbReference type="PIRSF" id="PIRSF038994">
    <property type="entry name" value="NagA"/>
    <property type="match status" value="1"/>
</dbReference>
<keyword evidence="4 5" id="KW-0119">Carbohydrate metabolism</keyword>
<evidence type="ECO:0000256" key="2">
    <source>
        <dbReference type="ARBA" id="ARBA00022723"/>
    </source>
</evidence>
<dbReference type="InterPro" id="IPR011059">
    <property type="entry name" value="Metal-dep_hydrolase_composite"/>
</dbReference>
<evidence type="ECO:0000256" key="5">
    <source>
        <dbReference type="PIRNR" id="PIRNR038994"/>
    </source>
</evidence>
<dbReference type="RefSeq" id="WP_189415315.1">
    <property type="nucleotide sequence ID" value="NZ_BMYZ01000001.1"/>
</dbReference>
<accession>A0ABQ3AN35</accession>
<dbReference type="InterPro" id="IPR003764">
    <property type="entry name" value="GlcNAc_6-P_deAcase"/>
</dbReference>
<sequence length="378" mass="39995">MTIALVNGLIFTGNTWLTNQAVIIDAEEIVAICDINNLPAVVNEKIDLQGQRLIPGLIDTQVNGGGGALFNDAPTVETIRAIGQAHRQFGTTGFYPTLISDDLSVVAKAIEAVNQAIAEKVPGVLGIHLEGPFLNPERKGVHDASKFKIIDEAAFELLTSLKVGKTLITIAPELTTPEMIKRFVNAGVVVAAGHSAANYAQTKTALAAGVSSFTHLFNAMTPFTSREPGMVGAILEDKNSWCGIIVDGFHVHPASLKVAHQAKAPGKMVLVTDAMPSVGATDKNFMLNGELIQCKDGKLSTATGTLAGSDLDMLAAVKNTVEMVGIDLDEAIRMASQYPAAMMGENSLGAIKVGYKASMILIDDNFKLVRSWINGSEV</sequence>
<keyword evidence="3 5" id="KW-0378">Hydrolase</keyword>
<keyword evidence="8" id="KW-1185">Reference proteome</keyword>
<dbReference type="SUPFAM" id="SSF51338">
    <property type="entry name" value="Composite domain of metallo-dependent hydrolases"/>
    <property type="match status" value="1"/>
</dbReference>
<evidence type="ECO:0000256" key="3">
    <source>
        <dbReference type="ARBA" id="ARBA00022801"/>
    </source>
</evidence>
<evidence type="ECO:0000256" key="4">
    <source>
        <dbReference type="ARBA" id="ARBA00023277"/>
    </source>
</evidence>
<dbReference type="CDD" id="cd00854">
    <property type="entry name" value="NagA"/>
    <property type="match status" value="1"/>
</dbReference>
<evidence type="ECO:0000313" key="7">
    <source>
        <dbReference type="EMBL" id="GGY62485.1"/>
    </source>
</evidence>
<reference evidence="8" key="1">
    <citation type="journal article" date="2019" name="Int. J. Syst. Evol. Microbiol.">
        <title>The Global Catalogue of Microorganisms (GCM) 10K type strain sequencing project: providing services to taxonomists for standard genome sequencing and annotation.</title>
        <authorList>
            <consortium name="The Broad Institute Genomics Platform"/>
            <consortium name="The Broad Institute Genome Sequencing Center for Infectious Disease"/>
            <person name="Wu L."/>
            <person name="Ma J."/>
        </authorList>
    </citation>
    <scope>NUCLEOTIDE SEQUENCE [LARGE SCALE GENOMIC DNA]</scope>
    <source>
        <strain evidence="8">KCTC 32239</strain>
    </source>
</reference>
<comment type="similarity">
    <text evidence="1 5">Belongs to the metallo-dependent hydrolases superfamily. NagA family.</text>
</comment>
<organism evidence="7 8">
    <name type="scientific">Cellvibrio zantedeschiae</name>
    <dbReference type="NCBI Taxonomy" id="1237077"/>
    <lineage>
        <taxon>Bacteria</taxon>
        <taxon>Pseudomonadati</taxon>
        <taxon>Pseudomonadota</taxon>
        <taxon>Gammaproteobacteria</taxon>
        <taxon>Cellvibrionales</taxon>
        <taxon>Cellvibrionaceae</taxon>
        <taxon>Cellvibrio</taxon>
    </lineage>
</organism>
<proteinExistence type="inferred from homology"/>
<dbReference type="InterPro" id="IPR006680">
    <property type="entry name" value="Amidohydro-rel"/>
</dbReference>
<dbReference type="PANTHER" id="PTHR11113">
    <property type="entry name" value="N-ACETYLGLUCOSAMINE-6-PHOSPHATE DEACETYLASE"/>
    <property type="match status" value="1"/>
</dbReference>
<dbReference type="PANTHER" id="PTHR11113:SF14">
    <property type="entry name" value="N-ACETYLGLUCOSAMINE-6-PHOSPHATE DEACETYLASE"/>
    <property type="match status" value="1"/>
</dbReference>
<dbReference type="Proteomes" id="UP000619761">
    <property type="component" value="Unassembled WGS sequence"/>
</dbReference>
<feature type="domain" description="Amidohydrolase-related" evidence="6">
    <location>
        <begin position="53"/>
        <end position="375"/>
    </location>
</feature>
<keyword evidence="2" id="KW-0479">Metal-binding</keyword>
<dbReference type="Gene3D" id="2.30.40.10">
    <property type="entry name" value="Urease, subunit C, domain 1"/>
    <property type="match status" value="1"/>
</dbReference>
<protein>
    <submittedName>
        <fullName evidence="7">N-acetylglucosamine-6-phosphate deacetylase</fullName>
    </submittedName>
</protein>